<gene>
    <name evidence="1" type="ORF">L6452_22499</name>
</gene>
<comment type="caution">
    <text evidence="1">The sequence shown here is derived from an EMBL/GenBank/DDBJ whole genome shotgun (WGS) entry which is preliminary data.</text>
</comment>
<accession>A0ACB9B0T8</accession>
<keyword evidence="2" id="KW-1185">Reference proteome</keyword>
<reference evidence="2" key="1">
    <citation type="journal article" date="2022" name="Mol. Ecol. Resour.">
        <title>The genomes of chicory, endive, great burdock and yacon provide insights into Asteraceae palaeo-polyploidization history and plant inulin production.</title>
        <authorList>
            <person name="Fan W."/>
            <person name="Wang S."/>
            <person name="Wang H."/>
            <person name="Wang A."/>
            <person name="Jiang F."/>
            <person name="Liu H."/>
            <person name="Zhao H."/>
            <person name="Xu D."/>
            <person name="Zhang Y."/>
        </authorList>
    </citation>
    <scope>NUCLEOTIDE SEQUENCE [LARGE SCALE GENOMIC DNA]</scope>
    <source>
        <strain evidence="2">cv. Niubang</strain>
    </source>
</reference>
<dbReference type="EMBL" id="CM042053">
    <property type="protein sequence ID" value="KAI3715515.1"/>
    <property type="molecule type" value="Genomic_DNA"/>
</dbReference>
<protein>
    <submittedName>
        <fullName evidence="1">Uncharacterized protein</fullName>
    </submittedName>
</protein>
<evidence type="ECO:0000313" key="1">
    <source>
        <dbReference type="EMBL" id="KAI3715515.1"/>
    </source>
</evidence>
<evidence type="ECO:0000313" key="2">
    <source>
        <dbReference type="Proteomes" id="UP001055879"/>
    </source>
</evidence>
<reference evidence="1 2" key="2">
    <citation type="journal article" date="2022" name="Mol. Ecol. Resour.">
        <title>The genomes of chicory, endive, great burdock and yacon provide insights into Asteraceae paleo-polyploidization history and plant inulin production.</title>
        <authorList>
            <person name="Fan W."/>
            <person name="Wang S."/>
            <person name="Wang H."/>
            <person name="Wang A."/>
            <person name="Jiang F."/>
            <person name="Liu H."/>
            <person name="Zhao H."/>
            <person name="Xu D."/>
            <person name="Zhang Y."/>
        </authorList>
    </citation>
    <scope>NUCLEOTIDE SEQUENCE [LARGE SCALE GENOMIC DNA]</scope>
    <source>
        <strain evidence="2">cv. Niubang</strain>
    </source>
</reference>
<organism evidence="1 2">
    <name type="scientific">Arctium lappa</name>
    <name type="common">Greater burdock</name>
    <name type="synonym">Lappa major</name>
    <dbReference type="NCBI Taxonomy" id="4217"/>
    <lineage>
        <taxon>Eukaryota</taxon>
        <taxon>Viridiplantae</taxon>
        <taxon>Streptophyta</taxon>
        <taxon>Embryophyta</taxon>
        <taxon>Tracheophyta</taxon>
        <taxon>Spermatophyta</taxon>
        <taxon>Magnoliopsida</taxon>
        <taxon>eudicotyledons</taxon>
        <taxon>Gunneridae</taxon>
        <taxon>Pentapetalae</taxon>
        <taxon>asterids</taxon>
        <taxon>campanulids</taxon>
        <taxon>Asterales</taxon>
        <taxon>Asteraceae</taxon>
        <taxon>Carduoideae</taxon>
        <taxon>Cardueae</taxon>
        <taxon>Arctiinae</taxon>
        <taxon>Arctium</taxon>
    </lineage>
</organism>
<proteinExistence type="predicted"/>
<dbReference type="Proteomes" id="UP001055879">
    <property type="component" value="Linkage Group LG07"/>
</dbReference>
<sequence length="116" mass="13213">MQHTNLIKIEPVGFSVQQISISFGATFFLHYSCCFALVNIVPRYQSRLTSDNSSLLLSSLYSSLLINLTGYETRPKAYCWTAYQYLKSQPSTLNSQGLLMNSEHPRLVVTLYNIYC</sequence>
<name>A0ACB9B0T8_ARCLA</name>